<dbReference type="Proteomes" id="UP000604046">
    <property type="component" value="Unassembled WGS sequence"/>
</dbReference>
<name>A0A812N7H2_9DINO</name>
<dbReference type="OrthoDB" id="16464at2759"/>
<evidence type="ECO:0000256" key="2">
    <source>
        <dbReference type="ARBA" id="ARBA00023277"/>
    </source>
</evidence>
<dbReference type="EMBL" id="CAJNDS010002068">
    <property type="protein sequence ID" value="CAE7302617.1"/>
    <property type="molecule type" value="Genomic_DNA"/>
</dbReference>
<comment type="caution">
    <text evidence="4">The sequence shown here is derived from an EMBL/GenBank/DDBJ whole genome shotgun (WGS) entry which is preliminary data.</text>
</comment>
<sequence>MEVIITGGQGFLGQELCRSLLQVDGLLDAHGKKLQVSKIILVDTTVPVSRLGVNADEKVQLESVDITSPTQCRALLGKVKSGHALSLFHLAGVMSGAAEKDFDLGLKVNLDGTRHLLDACRARTEGGAARPKFVFTSSLAVFGETYGEQGRAVGDTDKIVPKNTYGMTKAVCELLVNDYTRKGFLDGRTARLPTVIVRPGRPNAATTSCFSGVVREPLHGEDAVLPVARTLPHSVTSTRALISNLVILHDAEWPPTLADRSANLPCRPCTLQQLVDALYEVVPAEEHSKLGKIIDQEDAFLSRVVGSMGSNLSYERARELKMVPVPDLKTVIEEFLEDFGDKSVVSRKRRKTA</sequence>
<keyword evidence="2" id="KW-0119">Carbohydrate metabolism</keyword>
<evidence type="ECO:0000313" key="5">
    <source>
        <dbReference type="Proteomes" id="UP000604046"/>
    </source>
</evidence>
<dbReference type="InterPro" id="IPR001509">
    <property type="entry name" value="Epimerase_deHydtase"/>
</dbReference>
<evidence type="ECO:0000313" key="4">
    <source>
        <dbReference type="EMBL" id="CAE7302617.1"/>
    </source>
</evidence>
<dbReference type="Pfam" id="PF01370">
    <property type="entry name" value="Epimerase"/>
    <property type="match status" value="1"/>
</dbReference>
<accession>A0A812N7H2</accession>
<evidence type="ECO:0000259" key="3">
    <source>
        <dbReference type="Pfam" id="PF01370"/>
    </source>
</evidence>
<dbReference type="Gene3D" id="3.40.50.720">
    <property type="entry name" value="NAD(P)-binding Rossmann-like Domain"/>
    <property type="match status" value="1"/>
</dbReference>
<protein>
    <submittedName>
        <fullName evidence="4">DenD protein</fullName>
    </submittedName>
</protein>
<feature type="domain" description="NAD-dependent epimerase/dehydratase" evidence="3">
    <location>
        <begin position="3"/>
        <end position="226"/>
    </location>
</feature>
<organism evidence="4 5">
    <name type="scientific">Symbiodinium natans</name>
    <dbReference type="NCBI Taxonomy" id="878477"/>
    <lineage>
        <taxon>Eukaryota</taxon>
        <taxon>Sar</taxon>
        <taxon>Alveolata</taxon>
        <taxon>Dinophyceae</taxon>
        <taxon>Suessiales</taxon>
        <taxon>Symbiodiniaceae</taxon>
        <taxon>Symbiodinium</taxon>
    </lineage>
</organism>
<reference evidence="4" key="1">
    <citation type="submission" date="2021-02" db="EMBL/GenBank/DDBJ databases">
        <authorList>
            <person name="Dougan E. K."/>
            <person name="Rhodes N."/>
            <person name="Thang M."/>
            <person name="Chan C."/>
        </authorList>
    </citation>
    <scope>NUCLEOTIDE SEQUENCE</scope>
</reference>
<dbReference type="PANTHER" id="PTHR43103:SF3">
    <property type="entry name" value="ADP-L-GLYCERO-D-MANNO-HEPTOSE-6-EPIMERASE"/>
    <property type="match status" value="1"/>
</dbReference>
<keyword evidence="1" id="KW-0521">NADP</keyword>
<proteinExistence type="predicted"/>
<dbReference type="AlphaFoldDB" id="A0A812N7H2"/>
<gene>
    <name evidence="4" type="primary">denD</name>
    <name evidence="4" type="ORF">SNAT2548_LOCUS15917</name>
</gene>
<keyword evidence="5" id="KW-1185">Reference proteome</keyword>
<dbReference type="InterPro" id="IPR036291">
    <property type="entry name" value="NAD(P)-bd_dom_sf"/>
</dbReference>
<dbReference type="SUPFAM" id="SSF51735">
    <property type="entry name" value="NAD(P)-binding Rossmann-fold domains"/>
    <property type="match status" value="1"/>
</dbReference>
<evidence type="ECO:0000256" key="1">
    <source>
        <dbReference type="ARBA" id="ARBA00022857"/>
    </source>
</evidence>
<dbReference type="PANTHER" id="PTHR43103">
    <property type="entry name" value="NUCLEOSIDE-DIPHOSPHATE-SUGAR EPIMERASE"/>
    <property type="match status" value="1"/>
</dbReference>
<dbReference type="Gene3D" id="3.90.25.10">
    <property type="entry name" value="UDP-galactose 4-epimerase, domain 1"/>
    <property type="match status" value="1"/>
</dbReference>